<dbReference type="EMBL" id="LAHO01000008">
    <property type="protein sequence ID" value="KKO45616.1"/>
    <property type="molecule type" value="Genomic_DNA"/>
</dbReference>
<comment type="similarity">
    <text evidence="6">Belongs to the methyl-accepting chemotaxis (MCP) protein family.</text>
</comment>
<reference evidence="11 12" key="1">
    <citation type="submission" date="2015-03" db="EMBL/GenBank/DDBJ databases">
        <title>Draft genome sequences of two protease-producing strains of Arsukibacterium isolated from two cold and alkaline environments.</title>
        <authorList>
            <person name="Lylloff J.E."/>
            <person name="Skov L.B."/>
            <person name="Jepsen M."/>
            <person name="Hallin P.F."/>
            <person name="Sorensen S.J."/>
            <person name="Stougaard P."/>
            <person name="Glaring M.A."/>
        </authorList>
    </citation>
    <scope>NUCLEOTIDE SEQUENCE [LARGE SCALE GENOMIC DNA]</scope>
    <source>
        <strain evidence="11 12">GCM72</strain>
    </source>
</reference>
<dbReference type="PROSITE" id="PS50111">
    <property type="entry name" value="CHEMOTAXIS_TRANSDUC_2"/>
    <property type="match status" value="1"/>
</dbReference>
<dbReference type="OrthoDB" id="9177152at2"/>
<comment type="subcellular location">
    <subcellularLocation>
        <location evidence="1">Membrane</location>
        <topology evidence="1">Multi-pass membrane protein</topology>
    </subcellularLocation>
</comment>
<evidence type="ECO:0000256" key="8">
    <source>
        <dbReference type="SAM" id="Phobius"/>
    </source>
</evidence>
<feature type="domain" description="HAMP" evidence="10">
    <location>
        <begin position="205"/>
        <end position="259"/>
    </location>
</feature>
<feature type="transmembrane region" description="Helical" evidence="8">
    <location>
        <begin position="180"/>
        <end position="204"/>
    </location>
</feature>
<evidence type="ECO:0000259" key="10">
    <source>
        <dbReference type="PROSITE" id="PS50885"/>
    </source>
</evidence>
<dbReference type="PROSITE" id="PS50885">
    <property type="entry name" value="HAMP"/>
    <property type="match status" value="1"/>
</dbReference>
<dbReference type="InterPro" id="IPR004090">
    <property type="entry name" value="Chemotax_Me-accpt_rcpt"/>
</dbReference>
<dbReference type="SMART" id="SM00304">
    <property type="entry name" value="HAMP"/>
    <property type="match status" value="1"/>
</dbReference>
<evidence type="ECO:0000313" key="11">
    <source>
        <dbReference type="EMBL" id="KKO45616.1"/>
    </source>
</evidence>
<dbReference type="GO" id="GO:0007165">
    <property type="term" value="P:signal transduction"/>
    <property type="evidence" value="ECO:0007669"/>
    <property type="project" value="UniProtKB-KW"/>
</dbReference>
<evidence type="ECO:0000313" key="12">
    <source>
        <dbReference type="Proteomes" id="UP000034228"/>
    </source>
</evidence>
<accession>A0A0M2V4Q7</accession>
<evidence type="ECO:0000256" key="2">
    <source>
        <dbReference type="ARBA" id="ARBA00022692"/>
    </source>
</evidence>
<dbReference type="Pfam" id="PF00672">
    <property type="entry name" value="HAMP"/>
    <property type="match status" value="1"/>
</dbReference>
<evidence type="ECO:0000256" key="7">
    <source>
        <dbReference type="PROSITE-ProRule" id="PRU00284"/>
    </source>
</evidence>
<dbReference type="SUPFAM" id="SSF58104">
    <property type="entry name" value="Methyl-accepting chemotaxis protein (MCP) signaling domain"/>
    <property type="match status" value="1"/>
</dbReference>
<dbReference type="Pfam" id="PF00015">
    <property type="entry name" value="MCPsignal"/>
    <property type="match status" value="1"/>
</dbReference>
<dbReference type="CDD" id="cd06225">
    <property type="entry name" value="HAMP"/>
    <property type="match status" value="1"/>
</dbReference>
<feature type="domain" description="Methyl-accepting transducer" evidence="9">
    <location>
        <begin position="264"/>
        <end position="500"/>
    </location>
</feature>
<dbReference type="SMART" id="SM00283">
    <property type="entry name" value="MA"/>
    <property type="match status" value="1"/>
</dbReference>
<comment type="caution">
    <text evidence="11">The sequence shown here is derived from an EMBL/GenBank/DDBJ whole genome shotgun (WGS) entry which is preliminary data.</text>
</comment>
<evidence type="ECO:0000256" key="1">
    <source>
        <dbReference type="ARBA" id="ARBA00004141"/>
    </source>
</evidence>
<name>A0A0M2V4Q7_9GAMM</name>
<dbReference type="STRING" id="336831.WG68_09545"/>
<keyword evidence="3 8" id="KW-1133">Transmembrane helix</keyword>
<dbReference type="Gene3D" id="1.10.287.950">
    <property type="entry name" value="Methyl-accepting chemotaxis protein"/>
    <property type="match status" value="1"/>
</dbReference>
<gene>
    <name evidence="11" type="ORF">WG68_09545</name>
</gene>
<dbReference type="RefSeq" id="WP_046557462.1">
    <property type="nucleotide sequence ID" value="NZ_LAHO01000008.1"/>
</dbReference>
<keyword evidence="5 7" id="KW-0807">Transducer</keyword>
<evidence type="ECO:0000256" key="4">
    <source>
        <dbReference type="ARBA" id="ARBA00023136"/>
    </source>
</evidence>
<dbReference type="GO" id="GO:0016020">
    <property type="term" value="C:membrane"/>
    <property type="evidence" value="ECO:0007669"/>
    <property type="project" value="UniProtKB-SubCell"/>
</dbReference>
<feature type="transmembrane region" description="Helical" evidence="8">
    <location>
        <begin position="6"/>
        <end position="33"/>
    </location>
</feature>
<dbReference type="GO" id="GO:0006935">
    <property type="term" value="P:chemotaxis"/>
    <property type="evidence" value="ECO:0007669"/>
    <property type="project" value="InterPro"/>
</dbReference>
<dbReference type="AlphaFoldDB" id="A0A0M2V4Q7"/>
<dbReference type="PANTHER" id="PTHR32089:SF119">
    <property type="entry name" value="METHYL-ACCEPTING CHEMOTAXIS PROTEIN CTPL"/>
    <property type="match status" value="1"/>
</dbReference>
<protein>
    <submittedName>
        <fullName evidence="11">Chemotaxis protein</fullName>
    </submittedName>
</protein>
<evidence type="ECO:0000256" key="3">
    <source>
        <dbReference type="ARBA" id="ARBA00022989"/>
    </source>
</evidence>
<keyword evidence="12" id="KW-1185">Reference proteome</keyword>
<organism evidence="11 12">
    <name type="scientific">Arsukibacterium ikkense</name>
    <dbReference type="NCBI Taxonomy" id="336831"/>
    <lineage>
        <taxon>Bacteria</taxon>
        <taxon>Pseudomonadati</taxon>
        <taxon>Pseudomonadota</taxon>
        <taxon>Gammaproteobacteria</taxon>
        <taxon>Chromatiales</taxon>
        <taxon>Chromatiaceae</taxon>
        <taxon>Arsukibacterium</taxon>
    </lineage>
</organism>
<dbReference type="GO" id="GO:0004888">
    <property type="term" value="F:transmembrane signaling receptor activity"/>
    <property type="evidence" value="ECO:0007669"/>
    <property type="project" value="InterPro"/>
</dbReference>
<dbReference type="PATRIC" id="fig|336831.14.peg.212"/>
<keyword evidence="4 8" id="KW-0472">Membrane</keyword>
<dbReference type="PANTHER" id="PTHR32089">
    <property type="entry name" value="METHYL-ACCEPTING CHEMOTAXIS PROTEIN MCPB"/>
    <property type="match status" value="1"/>
</dbReference>
<evidence type="ECO:0000256" key="5">
    <source>
        <dbReference type="ARBA" id="ARBA00023224"/>
    </source>
</evidence>
<dbReference type="InterPro" id="IPR003660">
    <property type="entry name" value="HAMP_dom"/>
</dbReference>
<dbReference type="PRINTS" id="PR00260">
    <property type="entry name" value="CHEMTRNSDUCR"/>
</dbReference>
<evidence type="ECO:0000256" key="6">
    <source>
        <dbReference type="ARBA" id="ARBA00029447"/>
    </source>
</evidence>
<sequence>MKNMSIVLKIWLVIGLAVIAFSTVVAVSVFFTAKNNATTQSMRDYMYETSKLASQVRSGFTSLDEFFTQAVTLSDSDLLATAQQHSVKLQQNLNRLKTLNPEQLSLLNALQQDAARYADLAGGIAQQFIDGDVDFGKIQASVATKTEQFESLNRRFTQFEQQADERFSQAIEDMSSNMDLALTVILALGSILILLTAGLGHFIASRISNTARTLGVSLAELASGKGNLASRLPVTGNDELGVVAKQFNLFIQMLQTSFNDLAKTIEPLNRSAKDLASGMNNMEKMTLEQSDNSETVSHSMAEMQLSVQDISQSANDAATGAGKANELAKLGLDKTSHAVKYSQGLSDEIKHAQDVITELAEKTKNVTEILKSINDIADQTNLLALNAAIEAARAGEHGRGFSVVADEVRNLSSKTAKSVTMVQEVLRQLNDNVSGAVSIMSQAVSNAEHSASLAADAGSSIEQINKEVQQISMLNAQIAAATEEQTMVAEQIASNTAKMIGSFAQTKSLQLSVHGISDDLRILSESLVTVSSKFET</sequence>
<keyword evidence="2 8" id="KW-0812">Transmembrane</keyword>
<proteinExistence type="inferred from homology"/>
<dbReference type="FunFam" id="1.10.287.950:FF:000001">
    <property type="entry name" value="Methyl-accepting chemotaxis sensory transducer"/>
    <property type="match status" value="1"/>
</dbReference>
<evidence type="ECO:0000259" key="9">
    <source>
        <dbReference type="PROSITE" id="PS50111"/>
    </source>
</evidence>
<dbReference type="InterPro" id="IPR004089">
    <property type="entry name" value="MCPsignal_dom"/>
</dbReference>
<dbReference type="Proteomes" id="UP000034228">
    <property type="component" value="Unassembled WGS sequence"/>
</dbReference>